<dbReference type="InterPro" id="IPR008007">
    <property type="entry name" value="Peptidase_M42"/>
</dbReference>
<evidence type="ECO:0000256" key="8">
    <source>
        <dbReference type="PIRSR" id="PIRSR001123-2"/>
    </source>
</evidence>
<dbReference type="Pfam" id="PF05343">
    <property type="entry name" value="Peptidase_M42"/>
    <property type="match status" value="1"/>
</dbReference>
<comment type="similarity">
    <text evidence="1 6">Belongs to the peptidase M42 family.</text>
</comment>
<comment type="cofactor">
    <cofactor evidence="8">
        <name>a divalent metal cation</name>
        <dbReference type="ChEBI" id="CHEBI:60240"/>
    </cofactor>
    <text evidence="8">Binds 2 divalent metal cations per subunit.</text>
</comment>
<evidence type="ECO:0000313" key="10">
    <source>
        <dbReference type="Proteomes" id="UP000043763"/>
    </source>
</evidence>
<gene>
    <name evidence="9" type="ORF">BRSU_1038</name>
</gene>
<dbReference type="RefSeq" id="WP_048594209.1">
    <property type="nucleotide sequence ID" value="NZ_CVLB01000001.1"/>
</dbReference>
<dbReference type="Gene3D" id="2.40.30.40">
    <property type="entry name" value="Peptidase M42, domain 2"/>
    <property type="match status" value="1"/>
</dbReference>
<evidence type="ECO:0000256" key="4">
    <source>
        <dbReference type="ARBA" id="ARBA00022723"/>
    </source>
</evidence>
<dbReference type="GO" id="GO:0046872">
    <property type="term" value="F:metal ion binding"/>
    <property type="evidence" value="ECO:0007669"/>
    <property type="project" value="UniProtKB-UniRule"/>
</dbReference>
<feature type="binding site" evidence="8">
    <location>
        <position position="180"/>
    </location>
    <ligand>
        <name>Zn(2+)</name>
        <dbReference type="ChEBI" id="CHEBI:29105"/>
        <label>2</label>
    </ligand>
</feature>
<keyword evidence="5" id="KW-0378">Hydrolase</keyword>
<dbReference type="PANTHER" id="PTHR32481">
    <property type="entry name" value="AMINOPEPTIDASE"/>
    <property type="match status" value="1"/>
</dbReference>
<dbReference type="PIRSF" id="PIRSF001123">
    <property type="entry name" value="PepA_GA"/>
    <property type="match status" value="1"/>
</dbReference>
<evidence type="ECO:0000256" key="1">
    <source>
        <dbReference type="ARBA" id="ARBA00006272"/>
    </source>
</evidence>
<evidence type="ECO:0000256" key="7">
    <source>
        <dbReference type="PIRSR" id="PIRSR001123-1"/>
    </source>
</evidence>
<feature type="binding site" evidence="8">
    <location>
        <position position="235"/>
    </location>
    <ligand>
        <name>Zn(2+)</name>
        <dbReference type="ChEBI" id="CHEBI:29105"/>
        <label>1</label>
    </ligand>
</feature>
<protein>
    <submittedName>
        <fullName evidence="9">Peptidase</fullName>
    </submittedName>
</protein>
<name>A0A0G4K641_9SPIR</name>
<dbReference type="SUPFAM" id="SSF53187">
    <property type="entry name" value="Zn-dependent exopeptidases"/>
    <property type="match status" value="1"/>
</dbReference>
<accession>A0A0G4K641</accession>
<feature type="binding site" evidence="8">
    <location>
        <position position="213"/>
    </location>
    <ligand>
        <name>Zn(2+)</name>
        <dbReference type="ChEBI" id="CHEBI:29105"/>
        <label>2</label>
    </ligand>
</feature>
<evidence type="ECO:0000256" key="2">
    <source>
        <dbReference type="ARBA" id="ARBA00022438"/>
    </source>
</evidence>
<keyword evidence="3" id="KW-0645">Protease</keyword>
<dbReference type="OrthoDB" id="9772053at2"/>
<dbReference type="InterPro" id="IPR051464">
    <property type="entry name" value="Peptidase_M42_aminopept"/>
</dbReference>
<sequence>MNDVLNLMKDLTNAFGPSGFEDDVIEVIKKNTSFIDNERDSINNLYLGLQKIDSSKPIVGLDCHIDEIGFMTEHINDNGTISFIPLGGWHIPNIVSNSVVIKSSSGEYVKGVIGSKPPHFMTDEDKRRLPTLQDMYIDVGTRSKKETEEVFGIQIGDPIVPDVNFRYDDRTKSICAKAIDNRVGALCVIETLKALKDEKLDVNLVGMMTAQEEVGTRGAAVAANKVKPDLVIVFEGSPADDTFYYGDRAHGAIGRGSQLRVIDGGMITNPRLNKYTIDIAKKNNLAHQVIVREKGSTNGAVYHKTNLGSPSVVLGVATRYAHSHYCYASYDDIIASVEIAKALIKTLNKEKIKEF</sequence>
<keyword evidence="4 8" id="KW-0479">Metal-binding</keyword>
<dbReference type="AlphaFoldDB" id="A0A0G4K641"/>
<evidence type="ECO:0000256" key="6">
    <source>
        <dbReference type="PIRNR" id="PIRNR001123"/>
    </source>
</evidence>
<evidence type="ECO:0000256" key="5">
    <source>
        <dbReference type="ARBA" id="ARBA00022801"/>
    </source>
</evidence>
<dbReference type="InterPro" id="IPR023367">
    <property type="entry name" value="Peptidase_M42_dom2"/>
</dbReference>
<dbReference type="GO" id="GO:0006508">
    <property type="term" value="P:proteolysis"/>
    <property type="evidence" value="ECO:0007669"/>
    <property type="project" value="UniProtKB-KW"/>
</dbReference>
<feature type="binding site" evidence="8">
    <location>
        <position position="180"/>
    </location>
    <ligand>
        <name>Zn(2+)</name>
        <dbReference type="ChEBI" id="CHEBI:29105"/>
        <label>1</label>
    </ligand>
</feature>
<keyword evidence="2" id="KW-0031">Aminopeptidase</keyword>
<dbReference type="Proteomes" id="UP000043763">
    <property type="component" value="Unassembled WGS sequence"/>
</dbReference>
<dbReference type="PANTHER" id="PTHR32481:SF0">
    <property type="entry name" value="AMINOPEPTIDASE YPDE-RELATED"/>
    <property type="match status" value="1"/>
</dbReference>
<proteinExistence type="inferred from homology"/>
<dbReference type="GO" id="GO:0004177">
    <property type="term" value="F:aminopeptidase activity"/>
    <property type="evidence" value="ECO:0007669"/>
    <property type="project" value="UniProtKB-UniRule"/>
</dbReference>
<evidence type="ECO:0000256" key="3">
    <source>
        <dbReference type="ARBA" id="ARBA00022670"/>
    </source>
</evidence>
<evidence type="ECO:0000313" key="9">
    <source>
        <dbReference type="EMBL" id="CRF32809.1"/>
    </source>
</evidence>
<feature type="binding site" evidence="8">
    <location>
        <position position="322"/>
    </location>
    <ligand>
        <name>Zn(2+)</name>
        <dbReference type="ChEBI" id="CHEBI:29105"/>
        <label>2</label>
    </ligand>
</feature>
<dbReference type="EMBL" id="CVLB01000001">
    <property type="protein sequence ID" value="CRF32809.1"/>
    <property type="molecule type" value="Genomic_DNA"/>
</dbReference>
<keyword evidence="10" id="KW-1185">Reference proteome</keyword>
<feature type="active site" description="Proton acceptor" evidence="7">
    <location>
        <position position="212"/>
    </location>
</feature>
<reference evidence="10" key="1">
    <citation type="submission" date="2015-04" db="EMBL/GenBank/DDBJ databases">
        <authorList>
            <person name="Mushtaq Mamoona"/>
        </authorList>
    </citation>
    <scope>NUCLEOTIDE SEQUENCE [LARGE SCALE GENOMIC DNA]</scope>
    <source>
        <strain evidence="10">AN4859/03</strain>
    </source>
</reference>
<feature type="binding site" evidence="8">
    <location>
        <position position="64"/>
    </location>
    <ligand>
        <name>Zn(2+)</name>
        <dbReference type="ChEBI" id="CHEBI:29105"/>
        <label>1</label>
    </ligand>
</feature>
<dbReference type="SUPFAM" id="SSF101821">
    <property type="entry name" value="Aminopeptidase/glucanase lid domain"/>
    <property type="match status" value="1"/>
</dbReference>
<dbReference type="Gene3D" id="3.40.630.10">
    <property type="entry name" value="Zn peptidases"/>
    <property type="match status" value="1"/>
</dbReference>
<organism evidence="9 10">
    <name type="scientific">Brachyspira suanatina</name>
    <dbReference type="NCBI Taxonomy" id="381802"/>
    <lineage>
        <taxon>Bacteria</taxon>
        <taxon>Pseudomonadati</taxon>
        <taxon>Spirochaetota</taxon>
        <taxon>Spirochaetia</taxon>
        <taxon>Brachyspirales</taxon>
        <taxon>Brachyspiraceae</taxon>
        <taxon>Brachyspira</taxon>
    </lineage>
</organism>